<sequence length="195" mass="22325">MFKLNKIVALSLTIVIAGLLTSCTMFGSSPEKVFKTVGLNSNKIPKNFKRTFDEIRAQKRNGTLHVANTDNSNKEATAEAYVTTYYTTMLTKDIEQIEALSMGKETKPIIESGLDLFQYAHNIFNDDYLKIAKMIDDEHPDEMIDVEIEKLENTKGVILEDKYFKTMDLLIPYAEKHHVEYKTISIPSVEKYKTR</sequence>
<dbReference type="AlphaFoldDB" id="A0A2T8HJF1"/>
<gene>
    <name evidence="1" type="ORF">DC487_11060</name>
</gene>
<reference evidence="1 2" key="1">
    <citation type="submission" date="2018-04" db="EMBL/GenBank/DDBJ databases">
        <title>Sphingobacterium cortibacter sp. nov.</title>
        <authorList>
            <person name="Li Y."/>
        </authorList>
    </citation>
    <scope>NUCLEOTIDE SEQUENCE [LARGE SCALE GENOMIC DNA]</scope>
    <source>
        <strain evidence="1 2">2c-3</strain>
    </source>
</reference>
<comment type="caution">
    <text evidence="1">The sequence shown here is derived from an EMBL/GenBank/DDBJ whole genome shotgun (WGS) entry which is preliminary data.</text>
</comment>
<evidence type="ECO:0008006" key="3">
    <source>
        <dbReference type="Google" id="ProtNLM"/>
    </source>
</evidence>
<dbReference type="PROSITE" id="PS51257">
    <property type="entry name" value="PROKAR_LIPOPROTEIN"/>
    <property type="match status" value="1"/>
</dbReference>
<accession>A0A2T8HJF1</accession>
<protein>
    <recommendedName>
        <fullName evidence="3">Lipoprotein</fullName>
    </recommendedName>
</protein>
<dbReference type="OrthoDB" id="1191109at2"/>
<dbReference type="EMBL" id="QDKG01000003">
    <property type="protein sequence ID" value="PVH25442.1"/>
    <property type="molecule type" value="Genomic_DNA"/>
</dbReference>
<evidence type="ECO:0000313" key="1">
    <source>
        <dbReference type="EMBL" id="PVH25442.1"/>
    </source>
</evidence>
<dbReference type="Proteomes" id="UP000245627">
    <property type="component" value="Unassembled WGS sequence"/>
</dbReference>
<name>A0A2T8HJF1_9SPHI</name>
<proteinExistence type="predicted"/>
<organism evidence="1 2">
    <name type="scientific">Sphingobacterium corticibacter</name>
    <dbReference type="NCBI Taxonomy" id="2171749"/>
    <lineage>
        <taxon>Bacteria</taxon>
        <taxon>Pseudomonadati</taxon>
        <taxon>Bacteroidota</taxon>
        <taxon>Sphingobacteriia</taxon>
        <taxon>Sphingobacteriales</taxon>
        <taxon>Sphingobacteriaceae</taxon>
        <taxon>Sphingobacterium</taxon>
    </lineage>
</organism>
<dbReference type="RefSeq" id="WP_116776026.1">
    <property type="nucleotide sequence ID" value="NZ_QDKG01000003.1"/>
</dbReference>
<evidence type="ECO:0000313" key="2">
    <source>
        <dbReference type="Proteomes" id="UP000245627"/>
    </source>
</evidence>
<keyword evidence="2" id="KW-1185">Reference proteome</keyword>